<keyword evidence="4" id="KW-0804">Transcription</keyword>
<dbReference type="GO" id="GO:0006352">
    <property type="term" value="P:DNA-templated transcription initiation"/>
    <property type="evidence" value="ECO:0007669"/>
    <property type="project" value="InterPro"/>
</dbReference>
<dbReference type="CDD" id="cd06171">
    <property type="entry name" value="Sigma70_r4"/>
    <property type="match status" value="1"/>
</dbReference>
<evidence type="ECO:0000256" key="1">
    <source>
        <dbReference type="ARBA" id="ARBA00010641"/>
    </source>
</evidence>
<protein>
    <submittedName>
        <fullName evidence="6">RNA polymerase sigma-70 factor, ECF subfamily</fullName>
    </submittedName>
</protein>
<dbReference type="Gene3D" id="1.10.10.10">
    <property type="entry name" value="Winged helix-like DNA-binding domain superfamily/Winged helix DNA-binding domain"/>
    <property type="match status" value="1"/>
</dbReference>
<evidence type="ECO:0000259" key="5">
    <source>
        <dbReference type="Pfam" id="PF08281"/>
    </source>
</evidence>
<dbReference type="InterPro" id="IPR039425">
    <property type="entry name" value="RNA_pol_sigma-70-like"/>
</dbReference>
<keyword evidence="3" id="KW-0731">Sigma factor</keyword>
<dbReference type="RefSeq" id="WP_159441101.1">
    <property type="nucleotide sequence ID" value="NZ_FQUQ01000002.1"/>
</dbReference>
<dbReference type="NCBIfam" id="TIGR02937">
    <property type="entry name" value="sigma70-ECF"/>
    <property type="match status" value="1"/>
</dbReference>
<keyword evidence="2" id="KW-0805">Transcription regulation</keyword>
<evidence type="ECO:0000256" key="4">
    <source>
        <dbReference type="ARBA" id="ARBA00023163"/>
    </source>
</evidence>
<dbReference type="InterPro" id="IPR013325">
    <property type="entry name" value="RNA_pol_sigma_r2"/>
</dbReference>
<dbReference type="Proteomes" id="UP000184287">
    <property type="component" value="Unassembled WGS sequence"/>
</dbReference>
<comment type="similarity">
    <text evidence="1">Belongs to the sigma-70 factor family. ECF subfamily.</text>
</comment>
<name>A0A1M5BNY2_9SPHI</name>
<dbReference type="EMBL" id="FQUQ01000002">
    <property type="protein sequence ID" value="SHF44110.1"/>
    <property type="molecule type" value="Genomic_DNA"/>
</dbReference>
<feature type="domain" description="RNA polymerase sigma factor 70 region 4 type 2" evidence="5">
    <location>
        <begin position="125"/>
        <end position="177"/>
    </location>
</feature>
<reference evidence="7" key="1">
    <citation type="submission" date="2016-11" db="EMBL/GenBank/DDBJ databases">
        <authorList>
            <person name="Varghese N."/>
            <person name="Submissions S."/>
        </authorList>
    </citation>
    <scope>NUCLEOTIDE SEQUENCE [LARGE SCALE GENOMIC DNA]</scope>
    <source>
        <strain evidence="7">DSM 16990</strain>
    </source>
</reference>
<dbReference type="GO" id="GO:0016987">
    <property type="term" value="F:sigma factor activity"/>
    <property type="evidence" value="ECO:0007669"/>
    <property type="project" value="UniProtKB-KW"/>
</dbReference>
<evidence type="ECO:0000313" key="7">
    <source>
        <dbReference type="Proteomes" id="UP000184287"/>
    </source>
</evidence>
<dbReference type="InterPro" id="IPR013324">
    <property type="entry name" value="RNA_pol_sigma_r3/r4-like"/>
</dbReference>
<dbReference type="PANTHER" id="PTHR43133:SF46">
    <property type="entry name" value="RNA POLYMERASE SIGMA-70 FACTOR ECF SUBFAMILY"/>
    <property type="match status" value="1"/>
</dbReference>
<dbReference type="InterPro" id="IPR014284">
    <property type="entry name" value="RNA_pol_sigma-70_dom"/>
</dbReference>
<dbReference type="SUPFAM" id="SSF88946">
    <property type="entry name" value="Sigma2 domain of RNA polymerase sigma factors"/>
    <property type="match status" value="1"/>
</dbReference>
<dbReference type="GO" id="GO:0003677">
    <property type="term" value="F:DNA binding"/>
    <property type="evidence" value="ECO:0007669"/>
    <property type="project" value="InterPro"/>
</dbReference>
<evidence type="ECO:0000256" key="2">
    <source>
        <dbReference type="ARBA" id="ARBA00023015"/>
    </source>
</evidence>
<dbReference type="STRING" id="288992.SAMN04488522_1021281"/>
<dbReference type="InterPro" id="IPR036388">
    <property type="entry name" value="WH-like_DNA-bd_sf"/>
</dbReference>
<gene>
    <name evidence="6" type="ORF">SAMN04488522_1021281</name>
</gene>
<proteinExistence type="inferred from homology"/>
<dbReference type="Gene3D" id="1.10.1740.10">
    <property type="match status" value="1"/>
</dbReference>
<organism evidence="6 7">
    <name type="scientific">Pedobacter caeni</name>
    <dbReference type="NCBI Taxonomy" id="288992"/>
    <lineage>
        <taxon>Bacteria</taxon>
        <taxon>Pseudomonadati</taxon>
        <taxon>Bacteroidota</taxon>
        <taxon>Sphingobacteriia</taxon>
        <taxon>Sphingobacteriales</taxon>
        <taxon>Sphingobacteriaceae</taxon>
        <taxon>Pedobacter</taxon>
    </lineage>
</organism>
<evidence type="ECO:0000313" key="6">
    <source>
        <dbReference type="EMBL" id="SHF44110.1"/>
    </source>
</evidence>
<dbReference type="InterPro" id="IPR013249">
    <property type="entry name" value="RNA_pol_sigma70_r4_t2"/>
</dbReference>
<dbReference type="OrthoDB" id="9150024at2"/>
<dbReference type="SUPFAM" id="SSF88659">
    <property type="entry name" value="Sigma3 and sigma4 domains of RNA polymerase sigma factors"/>
    <property type="match status" value="1"/>
</dbReference>
<sequence>MEANMKVNPNDQQLLWIKVKEGDETALFSLYKQLYNSLFNYGFLIFKERENVEDAINQVFLELWENKDKLKSVTNVKSYLFTYLRRKLAKERALVVREKLPTVELYEASIMDYIVQLQLEEEIKENITQAINKLTERQKQLIMLRFYENLDYTEISEKTGLATQSIYNNIHQAIKFLRADLKIPTYLLLLLLRG</sequence>
<accession>A0A1M5BNY2</accession>
<keyword evidence="7" id="KW-1185">Reference proteome</keyword>
<dbReference type="Pfam" id="PF08281">
    <property type="entry name" value="Sigma70_r4_2"/>
    <property type="match status" value="1"/>
</dbReference>
<evidence type="ECO:0000256" key="3">
    <source>
        <dbReference type="ARBA" id="ARBA00023082"/>
    </source>
</evidence>
<dbReference type="AlphaFoldDB" id="A0A1M5BNY2"/>
<dbReference type="PANTHER" id="PTHR43133">
    <property type="entry name" value="RNA POLYMERASE ECF-TYPE SIGMA FACTO"/>
    <property type="match status" value="1"/>
</dbReference>